<comment type="caution">
    <text evidence="6">The sequence shown here is derived from an EMBL/GenBank/DDBJ whole genome shotgun (WGS) entry which is preliminary data.</text>
</comment>
<dbReference type="PANTHER" id="PTHR13528:SF2">
    <property type="entry name" value="LARGE RIBOSOMAL SUBUNIT PROTEIN BL28M"/>
    <property type="match status" value="1"/>
</dbReference>
<keyword evidence="7" id="KW-1185">Reference proteome</keyword>
<evidence type="ECO:0000313" key="7">
    <source>
        <dbReference type="Proteomes" id="UP000245086"/>
    </source>
</evidence>
<evidence type="ECO:0000313" key="6">
    <source>
        <dbReference type="EMBL" id="GBF56570.1"/>
    </source>
</evidence>
<dbReference type="GO" id="GO:0003735">
    <property type="term" value="F:structural constituent of ribosome"/>
    <property type="evidence" value="ECO:0007669"/>
    <property type="project" value="InterPro"/>
</dbReference>
<dbReference type="Gene3D" id="2.30.170.40">
    <property type="entry name" value="Ribosomal protein L28/L24"/>
    <property type="match status" value="1"/>
</dbReference>
<gene>
    <name evidence="5 6" type="primary">rpmB</name>
    <name evidence="6" type="ORF">PbB2_00227</name>
</gene>
<dbReference type="PANTHER" id="PTHR13528">
    <property type="entry name" value="39S RIBOSOMAL PROTEIN L28, MITOCHONDRIAL"/>
    <property type="match status" value="1"/>
</dbReference>
<evidence type="ECO:0000256" key="3">
    <source>
        <dbReference type="ARBA" id="ARBA00023274"/>
    </source>
</evidence>
<dbReference type="GO" id="GO:0022625">
    <property type="term" value="C:cytosolic large ribosomal subunit"/>
    <property type="evidence" value="ECO:0007669"/>
    <property type="project" value="TreeGrafter"/>
</dbReference>
<dbReference type="InterPro" id="IPR001383">
    <property type="entry name" value="Ribosomal_bL28_bact-type"/>
</dbReference>
<dbReference type="OrthoDB" id="9805609at2"/>
<evidence type="ECO:0000256" key="2">
    <source>
        <dbReference type="ARBA" id="ARBA00022980"/>
    </source>
</evidence>
<dbReference type="EMBL" id="BFBR01000001">
    <property type="protein sequence ID" value="GBF56570.1"/>
    <property type="molecule type" value="Genomic_DNA"/>
</dbReference>
<sequence>MSRRCELTGTGPMVGHIVSHSNIKTKRRYLPNLQDVTLASEVLGRAFKLRITMAALRSVDHNGGLDGYIVKIDETKMSDRARKIRRDIKAKLAEKAAA</sequence>
<keyword evidence="3 5" id="KW-0687">Ribonucleoprotein</keyword>
<dbReference type="SUPFAM" id="SSF143800">
    <property type="entry name" value="L28p-like"/>
    <property type="match status" value="1"/>
</dbReference>
<evidence type="ECO:0000256" key="1">
    <source>
        <dbReference type="ARBA" id="ARBA00008760"/>
    </source>
</evidence>
<evidence type="ECO:0000256" key="4">
    <source>
        <dbReference type="ARBA" id="ARBA00035174"/>
    </source>
</evidence>
<reference evidence="6" key="1">
    <citation type="journal article" date="2018" name="Genome Announc.">
        <title>Draft Genome Sequence of "Candidatus Phycosocius bacilliformis," an Alphaproteobacterial Ectosymbiont of the Hydrocarbon-Producing Green Alga Botryococcus braunii.</title>
        <authorList>
            <person name="Tanabe Y."/>
            <person name="Yamaguchi H."/>
            <person name="Watanabe M.M."/>
        </authorList>
    </citation>
    <scope>NUCLEOTIDE SEQUENCE [LARGE SCALE GENOMIC DNA]</scope>
    <source>
        <strain evidence="6">BOTRYCO-2</strain>
    </source>
</reference>
<dbReference type="Proteomes" id="UP000245086">
    <property type="component" value="Unassembled WGS sequence"/>
</dbReference>
<comment type="similarity">
    <text evidence="1 5">Belongs to the bacterial ribosomal protein bL28 family.</text>
</comment>
<dbReference type="AlphaFoldDB" id="A0A2P2E690"/>
<evidence type="ECO:0000256" key="5">
    <source>
        <dbReference type="HAMAP-Rule" id="MF_00373"/>
    </source>
</evidence>
<dbReference type="RefSeq" id="WP_108983444.1">
    <property type="nucleotide sequence ID" value="NZ_BFBR01000001.1"/>
</dbReference>
<keyword evidence="2 5" id="KW-0689">Ribosomal protein</keyword>
<dbReference type="GO" id="GO:0006412">
    <property type="term" value="P:translation"/>
    <property type="evidence" value="ECO:0007669"/>
    <property type="project" value="UniProtKB-UniRule"/>
</dbReference>
<organism evidence="6 7">
    <name type="scientific">Candidatus Phycosocius bacilliformis</name>
    <dbReference type="NCBI Taxonomy" id="1445552"/>
    <lineage>
        <taxon>Bacteria</taxon>
        <taxon>Pseudomonadati</taxon>
        <taxon>Pseudomonadota</taxon>
        <taxon>Alphaproteobacteria</taxon>
        <taxon>Caulobacterales</taxon>
        <taxon>Caulobacterales incertae sedis</taxon>
        <taxon>Candidatus Phycosocius</taxon>
    </lineage>
</organism>
<dbReference type="InterPro" id="IPR034704">
    <property type="entry name" value="Ribosomal_bL28/bL31-like_sf"/>
</dbReference>
<proteinExistence type="inferred from homology"/>
<accession>A0A2P2E690</accession>
<dbReference type="InterPro" id="IPR026569">
    <property type="entry name" value="Ribosomal_bL28"/>
</dbReference>
<dbReference type="Pfam" id="PF00830">
    <property type="entry name" value="Ribosomal_L28"/>
    <property type="match status" value="1"/>
</dbReference>
<dbReference type="HAMAP" id="MF_00373">
    <property type="entry name" value="Ribosomal_bL28"/>
    <property type="match status" value="1"/>
</dbReference>
<dbReference type="NCBIfam" id="TIGR00009">
    <property type="entry name" value="L28"/>
    <property type="match status" value="1"/>
</dbReference>
<name>A0A2P2E690_9PROT</name>
<dbReference type="InterPro" id="IPR037147">
    <property type="entry name" value="Ribosomal_bL28_sf"/>
</dbReference>
<protein>
    <recommendedName>
        <fullName evidence="4 5">Large ribosomal subunit protein bL28</fullName>
    </recommendedName>
</protein>